<gene>
    <name evidence="1" type="ORF">EGW08_018040</name>
</gene>
<proteinExistence type="predicted"/>
<evidence type="ECO:0000313" key="1">
    <source>
        <dbReference type="EMBL" id="RUS74192.1"/>
    </source>
</evidence>
<protein>
    <recommendedName>
        <fullName evidence="3">SWIM-type domain-containing protein</fullName>
    </recommendedName>
</protein>
<dbReference type="EMBL" id="RQTK01000856">
    <property type="protein sequence ID" value="RUS74192.1"/>
    <property type="molecule type" value="Genomic_DNA"/>
</dbReference>
<sequence length="400" mass="46033">MSRSVTITYSIISFLHRSNKLGCKAKIYATLGRDDRTKIIVKTLNESHNHELSPELYQRYVQQRKLTPSEKAHAEELVRLNVPAKDLQRELVRTTGKRVIMKDVHNIKGTVRTKEKAVVPNGNDACLCRTSLTLQIPCCHVIAVRRSQEQELLPLSLFAERWHINHNRSAPADSNSGSSIFSVFDWRRSAMSKKDRYGLVKPQIDRLLHLIVEHGEQRVKYYLKRLQDFEEMVSASKNFELMEGEVAHVVEEDVVQIVEEDVAQVVEEDVVQIVEEDVAEVVEEDIVQNVEEDVAEVVEEDIVQNVEEDVAEVVEEDIVQNVEEDVAEVVEEDIVQNVEEDVAEVVVEDVVRVVNVHVQDIVHQDVVQVAEENWCQMGMMQFWYDSHWVAKEEEDFAKQM</sequence>
<accession>A0A433SY25</accession>
<comment type="caution">
    <text evidence="1">The sequence shown here is derived from an EMBL/GenBank/DDBJ whole genome shotgun (WGS) entry which is preliminary data.</text>
</comment>
<dbReference type="SUPFAM" id="SSF69349">
    <property type="entry name" value="Phage fibre proteins"/>
    <property type="match status" value="1"/>
</dbReference>
<reference evidence="1 2" key="1">
    <citation type="submission" date="2019-01" db="EMBL/GenBank/DDBJ databases">
        <title>A draft genome assembly of the solar-powered sea slug Elysia chlorotica.</title>
        <authorList>
            <person name="Cai H."/>
            <person name="Li Q."/>
            <person name="Fang X."/>
            <person name="Li J."/>
            <person name="Curtis N.E."/>
            <person name="Altenburger A."/>
            <person name="Shibata T."/>
            <person name="Feng M."/>
            <person name="Maeda T."/>
            <person name="Schwartz J.A."/>
            <person name="Shigenobu S."/>
            <person name="Lundholm N."/>
            <person name="Nishiyama T."/>
            <person name="Yang H."/>
            <person name="Hasebe M."/>
            <person name="Li S."/>
            <person name="Pierce S.K."/>
            <person name="Wang J."/>
        </authorList>
    </citation>
    <scope>NUCLEOTIDE SEQUENCE [LARGE SCALE GENOMIC DNA]</scope>
    <source>
        <strain evidence="1">EC2010</strain>
        <tissue evidence="1">Whole organism of an adult</tissue>
    </source>
</reference>
<dbReference type="PANTHER" id="PTHR31569:SF4">
    <property type="entry name" value="SWIM-TYPE DOMAIN-CONTAINING PROTEIN"/>
    <property type="match status" value="1"/>
</dbReference>
<evidence type="ECO:0008006" key="3">
    <source>
        <dbReference type="Google" id="ProtNLM"/>
    </source>
</evidence>
<name>A0A433SY25_ELYCH</name>
<dbReference type="OrthoDB" id="124789at2759"/>
<organism evidence="1 2">
    <name type="scientific">Elysia chlorotica</name>
    <name type="common">Eastern emerald elysia</name>
    <name type="synonym">Sea slug</name>
    <dbReference type="NCBI Taxonomy" id="188477"/>
    <lineage>
        <taxon>Eukaryota</taxon>
        <taxon>Metazoa</taxon>
        <taxon>Spiralia</taxon>
        <taxon>Lophotrochozoa</taxon>
        <taxon>Mollusca</taxon>
        <taxon>Gastropoda</taxon>
        <taxon>Heterobranchia</taxon>
        <taxon>Euthyneura</taxon>
        <taxon>Panpulmonata</taxon>
        <taxon>Sacoglossa</taxon>
        <taxon>Placobranchoidea</taxon>
        <taxon>Plakobranchidae</taxon>
        <taxon>Elysia</taxon>
    </lineage>
</organism>
<dbReference type="InterPro" id="IPR052579">
    <property type="entry name" value="Zinc_finger_SWIM"/>
</dbReference>
<dbReference type="AlphaFoldDB" id="A0A433SY25"/>
<dbReference type="Proteomes" id="UP000271974">
    <property type="component" value="Unassembled WGS sequence"/>
</dbReference>
<keyword evidence="2" id="KW-1185">Reference proteome</keyword>
<dbReference type="PANTHER" id="PTHR31569">
    <property type="entry name" value="SWIM-TYPE DOMAIN-CONTAINING PROTEIN"/>
    <property type="match status" value="1"/>
</dbReference>
<evidence type="ECO:0000313" key="2">
    <source>
        <dbReference type="Proteomes" id="UP000271974"/>
    </source>
</evidence>